<dbReference type="SUPFAM" id="SSF56672">
    <property type="entry name" value="DNA/RNA polymerases"/>
    <property type="match status" value="1"/>
</dbReference>
<dbReference type="GeneID" id="117679298"/>
<evidence type="ECO:0000256" key="1">
    <source>
        <dbReference type="ARBA" id="ARBA00010945"/>
    </source>
</evidence>
<protein>
    <recommendedName>
        <fullName evidence="2">DNA polymerase kappa</fullName>
    </recommendedName>
</protein>
<evidence type="ECO:0000256" key="3">
    <source>
        <dbReference type="ARBA" id="ARBA00022634"/>
    </source>
</evidence>
<dbReference type="InterPro" id="IPR036775">
    <property type="entry name" value="DNA_pol_Y-fam_lit_finger_sf"/>
</dbReference>
<dbReference type="Gene3D" id="1.10.150.810">
    <property type="match status" value="2"/>
</dbReference>
<feature type="domain" description="UmuC" evidence="10">
    <location>
        <begin position="174"/>
        <end position="430"/>
    </location>
</feature>
<keyword evidence="12" id="KW-1185">Reference proteome</keyword>
<dbReference type="SUPFAM" id="SSF100879">
    <property type="entry name" value="Lesion bypass DNA polymerase (Y-family), little finger domain"/>
    <property type="match status" value="1"/>
</dbReference>
<evidence type="ECO:0000259" key="10">
    <source>
        <dbReference type="PROSITE" id="PS50173"/>
    </source>
</evidence>
<gene>
    <name evidence="13" type="primary">POLK</name>
</gene>
<evidence type="ECO:0000259" key="11">
    <source>
        <dbReference type="PROSITE" id="PS51908"/>
    </source>
</evidence>
<dbReference type="SMART" id="SM00734">
    <property type="entry name" value="ZnF_Rad18"/>
    <property type="match status" value="2"/>
</dbReference>
<evidence type="ECO:0000313" key="13">
    <source>
        <dbReference type="RefSeq" id="XP_060546631.1"/>
    </source>
</evidence>
<organism evidence="12 13">
    <name type="scientific">Pantherophis guttatus</name>
    <name type="common">Corn snake</name>
    <name type="synonym">Elaphe guttata</name>
    <dbReference type="NCBI Taxonomy" id="94885"/>
    <lineage>
        <taxon>Eukaryota</taxon>
        <taxon>Metazoa</taxon>
        <taxon>Chordata</taxon>
        <taxon>Craniata</taxon>
        <taxon>Vertebrata</taxon>
        <taxon>Euteleostomi</taxon>
        <taxon>Lepidosauria</taxon>
        <taxon>Squamata</taxon>
        <taxon>Bifurcata</taxon>
        <taxon>Unidentata</taxon>
        <taxon>Episquamata</taxon>
        <taxon>Toxicofera</taxon>
        <taxon>Serpentes</taxon>
        <taxon>Colubroidea</taxon>
        <taxon>Colubridae</taxon>
        <taxon>Colubrinae</taxon>
        <taxon>Pantherophis</taxon>
    </lineage>
</organism>
<keyword evidence="7" id="KW-0862">Zinc</keyword>
<dbReference type="InterPro" id="IPR006642">
    <property type="entry name" value="Rad18_UBZ4"/>
</dbReference>
<dbReference type="InterPro" id="IPR024728">
    <property type="entry name" value="PolY_HhH_motif"/>
</dbReference>
<dbReference type="Pfam" id="PF11798">
    <property type="entry name" value="IMS_HHH"/>
    <property type="match status" value="1"/>
</dbReference>
<dbReference type="Proteomes" id="UP001652622">
    <property type="component" value="Unplaced"/>
</dbReference>
<dbReference type="CDD" id="cd03586">
    <property type="entry name" value="PolY_Pol_IV_kappa"/>
    <property type="match status" value="1"/>
</dbReference>
<evidence type="ECO:0000256" key="4">
    <source>
        <dbReference type="ARBA" id="ARBA00022723"/>
    </source>
</evidence>
<dbReference type="InterPro" id="IPR043128">
    <property type="entry name" value="Rev_trsase/Diguanyl_cyclase"/>
</dbReference>
<evidence type="ECO:0000256" key="8">
    <source>
        <dbReference type="ARBA" id="ARBA00023204"/>
    </source>
</evidence>
<dbReference type="PROSITE" id="PS51908">
    <property type="entry name" value="ZF_UBZ4"/>
    <property type="match status" value="1"/>
</dbReference>
<name>A0ABM3ZE51_PANGU</name>
<dbReference type="InterPro" id="IPR017961">
    <property type="entry name" value="DNA_pol_Y-fam_little_finger"/>
</dbReference>
<evidence type="ECO:0000256" key="2">
    <source>
        <dbReference type="ARBA" id="ARBA00016178"/>
    </source>
</evidence>
<dbReference type="HAMAP" id="MF_01113">
    <property type="entry name" value="DNApol_IV"/>
    <property type="match status" value="1"/>
</dbReference>
<evidence type="ECO:0000256" key="5">
    <source>
        <dbReference type="ARBA" id="ARBA00022763"/>
    </source>
</evidence>
<dbReference type="InterPro" id="IPR043502">
    <property type="entry name" value="DNA/RNA_pol_sf"/>
</dbReference>
<evidence type="ECO:0000256" key="6">
    <source>
        <dbReference type="ARBA" id="ARBA00022771"/>
    </source>
</evidence>
<dbReference type="InterPro" id="IPR001126">
    <property type="entry name" value="UmuC"/>
</dbReference>
<feature type="domain" description="UBZ4-type" evidence="11">
    <location>
        <begin position="821"/>
        <end position="851"/>
    </location>
</feature>
<evidence type="ECO:0000256" key="7">
    <source>
        <dbReference type="ARBA" id="ARBA00022833"/>
    </source>
</evidence>
<dbReference type="PANTHER" id="PTHR11076">
    <property type="entry name" value="DNA REPAIR POLYMERASE UMUC / TRANSFERASE FAMILY MEMBER"/>
    <property type="match status" value="1"/>
</dbReference>
<evidence type="ECO:0000256" key="9">
    <source>
        <dbReference type="PROSITE-ProRule" id="PRU01256"/>
    </source>
</evidence>
<dbReference type="Gene3D" id="3.30.160.60">
    <property type="entry name" value="Classic Zinc Finger"/>
    <property type="match status" value="2"/>
</dbReference>
<dbReference type="PANTHER" id="PTHR11076:SF33">
    <property type="entry name" value="DNA POLYMERASE KAPPA"/>
    <property type="match status" value="1"/>
</dbReference>
<dbReference type="Gene3D" id="3.30.1490.100">
    <property type="entry name" value="DNA polymerase, Y-family, little finger domain"/>
    <property type="match status" value="1"/>
</dbReference>
<dbReference type="PIRSF" id="PIRSF036603">
    <property type="entry name" value="DPol_eta"/>
    <property type="match status" value="1"/>
</dbReference>
<keyword evidence="8 9" id="KW-0234">DNA repair</keyword>
<dbReference type="Gene3D" id="3.40.1170.60">
    <property type="match status" value="1"/>
</dbReference>
<dbReference type="InterPro" id="IPR050116">
    <property type="entry name" value="DNA_polymerase-Y"/>
</dbReference>
<keyword evidence="6 9" id="KW-0863">Zinc-finger</keyword>
<dbReference type="Gene3D" id="3.30.70.270">
    <property type="match status" value="1"/>
</dbReference>
<accession>A0ABM3ZE51</accession>
<dbReference type="Pfam" id="PF00817">
    <property type="entry name" value="IMS"/>
    <property type="match status" value="1"/>
</dbReference>
<reference evidence="13" key="1">
    <citation type="submission" date="2025-08" db="UniProtKB">
        <authorList>
            <consortium name="RefSeq"/>
        </authorList>
    </citation>
    <scope>IDENTIFICATION</scope>
    <source>
        <tissue evidence="13">Blood</tissue>
    </source>
</reference>
<keyword evidence="4" id="KW-0479">Metal-binding</keyword>
<keyword evidence="3" id="KW-0237">DNA synthesis</keyword>
<dbReference type="RefSeq" id="XP_060546631.1">
    <property type="nucleotide sequence ID" value="XM_060690648.1"/>
</dbReference>
<proteinExistence type="inferred from homology"/>
<sequence length="904" mass="101314">MRSKPFSGAKARVFAFSAQINLVAAVVPTSTTTSAAIFLAIPPLPFFFLPSPFNASHQTEVTEKLFAWGCTMENANQDNASSREGLLLRMGLNDNKAGMQGLDKEKINKIIMEASKGSRFYENELKKDQQVNKRIEKMLKLKSKITEQQILKAQLQMDKLAMELDQTRDLSCTIVHIDMDAFYAAVEMRDNPELRDKPIAVGSLSMLSTSNYHARRYGVRAAMPGFIAKKLCPHLIIVPLNFKKYEEVSKQIREILAEYDPQLMPMGLDEAYLNITEYLEERNHCCKRKHLSTSKFGLNGKQNIVISDESNLSEDMHSCSPVLFDSDTLIDKRTIQPSLPLEEQQCQQSRVQLKSVVLETSAEEVVNEIRLRIEQKTGMTASAGIAPNMMLAKMCSDKNKPNGQYRIPPERGAVMDFIKNLAIRKVPGIGKVTEKMLKALEIETCTELYQQRALISLLFSETSSHHFLEISLGLGSTHLERDGERKSMSTERFSSLLAFNEISASEQYRLCQELCSDLAQDLKKEGLKARTITLKLKNVNFEVKTRANSVLSAVSTEDEIFAIVKDLLKSEMEIVAPEPLRLRLMGVRASGFLTEEEKKYHQKSIVNFLGPGKQACAFKKAVNISPKVSEGESFFNKKRATREQTNQGIFLNESSNKKSLQDTMSTIASGEQRKDDEHQIFICPICFEEQQDSTLETFNRHIDMCLTGTKEKENAEITDNSKSLKNDPPVDIEKKEEMKVKISKPPVNEKSTNIVDCGSESSKDVLPKCLVHKQNENGCGPSNASVSEMHAKDDLSSGALLIDKEESGSNLQSFSGITENVFVCPVCNIEQKTKDLALFNRHVDVCLNKGIIEQLTEKSEILDRGQYNTNFSAGTKRSGTIIPQSTSKKVKSGNTRCTIESFFK</sequence>
<comment type="similarity">
    <text evidence="1">Belongs to the DNA polymerase type-Y family.</text>
</comment>
<dbReference type="Pfam" id="PF11799">
    <property type="entry name" value="IMS_C"/>
    <property type="match status" value="1"/>
</dbReference>
<dbReference type="PROSITE" id="PS50173">
    <property type="entry name" value="UMUC"/>
    <property type="match status" value="1"/>
</dbReference>
<evidence type="ECO:0000313" key="12">
    <source>
        <dbReference type="Proteomes" id="UP001652622"/>
    </source>
</evidence>
<dbReference type="InterPro" id="IPR022880">
    <property type="entry name" value="DNApol_IV"/>
</dbReference>
<keyword evidence="5 9" id="KW-0227">DNA damage</keyword>